<proteinExistence type="predicted"/>
<name>A0AAP2ZB66_9EURY</name>
<dbReference type="EMBL" id="JAOPJZ010000027">
    <property type="protein sequence ID" value="MCU4754006.1"/>
    <property type="molecule type" value="Genomic_DNA"/>
</dbReference>
<dbReference type="AlphaFoldDB" id="A0AAP2ZB66"/>
<accession>A0AAP2ZB66</accession>
<sequence>MDETTESKIDVDGLAFSFEEHERLKTLLHGERFRELAYSDRRYLVLGDGGETKSADRRMRVYDQLGSRSNATAFRLEDFDLSPEELALWAAAYENLCAKATHIVAVIEDYAGGYVWELGYLFHEDIREKVWVCKRDYGSETANRGHYDNGMAASHLQLLENADRTCRWTDDEDLETAIELIP</sequence>
<gene>
    <name evidence="1" type="ORF">OB919_18830</name>
</gene>
<reference evidence="1 2" key="1">
    <citation type="submission" date="2022-09" db="EMBL/GenBank/DDBJ databases">
        <title>Enrichment on poylsaccharides allowed isolation of novel metabolic and taxonomic groups of Haloarchaea.</title>
        <authorList>
            <person name="Sorokin D.Y."/>
            <person name="Elcheninov A.G."/>
            <person name="Khizhniak T.V."/>
            <person name="Kolganova T.V."/>
            <person name="Kublanov I.V."/>
        </authorList>
    </citation>
    <scope>NUCLEOTIDE SEQUENCE [LARGE SCALE GENOMIC DNA]</scope>
    <source>
        <strain evidence="1 2">AArc-curdl1</strain>
    </source>
</reference>
<dbReference type="InterPro" id="IPR058483">
    <property type="entry name" value="DUF8170"/>
</dbReference>
<evidence type="ECO:0000313" key="2">
    <source>
        <dbReference type="Proteomes" id="UP001321047"/>
    </source>
</evidence>
<evidence type="ECO:0000313" key="1">
    <source>
        <dbReference type="EMBL" id="MCU4754006.1"/>
    </source>
</evidence>
<protein>
    <submittedName>
        <fullName evidence="1">Uncharacterized protein</fullName>
    </submittedName>
</protein>
<dbReference type="RefSeq" id="WP_342810312.1">
    <property type="nucleotide sequence ID" value="NZ_JAOPJZ010000027.1"/>
</dbReference>
<dbReference type="Proteomes" id="UP001321047">
    <property type="component" value="Unassembled WGS sequence"/>
</dbReference>
<organism evidence="1 2">
    <name type="scientific">Natronosalvus hydrolyticus</name>
    <dbReference type="NCBI Taxonomy" id="2979988"/>
    <lineage>
        <taxon>Archaea</taxon>
        <taxon>Methanobacteriati</taxon>
        <taxon>Methanobacteriota</taxon>
        <taxon>Stenosarchaea group</taxon>
        <taxon>Halobacteria</taxon>
        <taxon>Halobacteriales</taxon>
        <taxon>Natrialbaceae</taxon>
        <taxon>Natronosalvus</taxon>
    </lineage>
</organism>
<comment type="caution">
    <text evidence="1">The sequence shown here is derived from an EMBL/GenBank/DDBJ whole genome shotgun (WGS) entry which is preliminary data.</text>
</comment>
<dbReference type="Pfam" id="PF26508">
    <property type="entry name" value="DUF8170"/>
    <property type="match status" value="1"/>
</dbReference>
<keyword evidence="2" id="KW-1185">Reference proteome</keyword>